<evidence type="ECO:0000313" key="1">
    <source>
        <dbReference type="EMBL" id="EEP44852.1"/>
    </source>
</evidence>
<accession>C4F8I0</accession>
<dbReference type="STRING" id="521003.COLINT_02351"/>
<organism evidence="1 2">
    <name type="scientific">Collinsella intestinalis DSM 13280</name>
    <dbReference type="NCBI Taxonomy" id="521003"/>
    <lineage>
        <taxon>Bacteria</taxon>
        <taxon>Bacillati</taxon>
        <taxon>Actinomycetota</taxon>
        <taxon>Coriobacteriia</taxon>
        <taxon>Coriobacteriales</taxon>
        <taxon>Coriobacteriaceae</taxon>
        <taxon>Collinsella</taxon>
    </lineage>
</organism>
<evidence type="ECO:0000313" key="2">
    <source>
        <dbReference type="Proteomes" id="UP000003295"/>
    </source>
</evidence>
<proteinExistence type="predicted"/>
<comment type="caution">
    <text evidence="1">The sequence shown here is derived from an EMBL/GenBank/DDBJ whole genome shotgun (WGS) entry which is preliminary data.</text>
</comment>
<gene>
    <name evidence="1" type="ORF">COLINT_02351</name>
</gene>
<dbReference type="EMBL" id="ABXH02000005">
    <property type="protein sequence ID" value="EEP44852.1"/>
    <property type="molecule type" value="Genomic_DNA"/>
</dbReference>
<protein>
    <submittedName>
        <fullName evidence="1">Uncharacterized protein</fullName>
    </submittedName>
</protein>
<dbReference type="AlphaFoldDB" id="C4F8I0"/>
<name>C4F8I0_9ACTN</name>
<dbReference type="Proteomes" id="UP000003295">
    <property type="component" value="Unassembled WGS sequence"/>
</dbReference>
<dbReference type="HOGENOM" id="CLU_2258945_0_0_11"/>
<reference evidence="1 2" key="1">
    <citation type="submission" date="2009-04" db="EMBL/GenBank/DDBJ databases">
        <authorList>
            <person name="Weinstock G."/>
            <person name="Sodergren E."/>
            <person name="Clifton S."/>
            <person name="Fulton L."/>
            <person name="Fulton B."/>
            <person name="Courtney L."/>
            <person name="Fronick C."/>
            <person name="Harrison M."/>
            <person name="Strong C."/>
            <person name="Farmer C."/>
            <person name="Delahaunty K."/>
            <person name="Markovic C."/>
            <person name="Hall O."/>
            <person name="Minx P."/>
            <person name="Tomlinson C."/>
            <person name="Mitreva M."/>
            <person name="Nelson J."/>
            <person name="Hou S."/>
            <person name="Wollam A."/>
            <person name="Pepin K.H."/>
            <person name="Johnson M."/>
            <person name="Bhonagiri V."/>
            <person name="Nash W.E."/>
            <person name="Warren W."/>
            <person name="Chinwalla A."/>
            <person name="Mardis E.R."/>
            <person name="Wilson R.K."/>
        </authorList>
    </citation>
    <scope>NUCLEOTIDE SEQUENCE [LARGE SCALE GENOMIC DNA]</scope>
    <source>
        <strain evidence="1 2">DSM 13280</strain>
    </source>
</reference>
<sequence length="103" mass="11641">MEGEVPDLERMSLLWYQLPAQSRTARAQEPSNEWGVAEYLLWRIEFNQRHLIWALSNDPKNPAPAPEPLMNPAKLAEAHANRDLALDARGEIDEILGMGVDHG</sequence>